<evidence type="ECO:0000313" key="2">
    <source>
        <dbReference type="Proteomes" id="UP000307720"/>
    </source>
</evidence>
<organism evidence="1 2">
    <name type="scientific">Hominisplanchenecus murintestinalis</name>
    <dbReference type="NCBI Taxonomy" id="2941517"/>
    <lineage>
        <taxon>Bacteria</taxon>
        <taxon>Bacillati</taxon>
        <taxon>Bacillota</taxon>
        <taxon>Clostridia</taxon>
        <taxon>Lachnospirales</taxon>
        <taxon>Lachnospiraceae</taxon>
        <taxon>Hominisplanchenecus</taxon>
    </lineage>
</organism>
<comment type="caution">
    <text evidence="1">The sequence shown here is derived from an EMBL/GenBank/DDBJ whole genome shotgun (WGS) entry which is preliminary data.</text>
</comment>
<keyword evidence="2" id="KW-1185">Reference proteome</keyword>
<reference evidence="1" key="1">
    <citation type="submission" date="2019-04" db="EMBL/GenBank/DDBJ databases">
        <title>Microbes associate with the intestines of laboratory mice.</title>
        <authorList>
            <person name="Navarre W."/>
            <person name="Wong E."/>
            <person name="Huang K."/>
            <person name="Tropini C."/>
            <person name="Ng K."/>
            <person name="Yu B."/>
        </authorList>
    </citation>
    <scope>NUCLEOTIDE SEQUENCE</scope>
    <source>
        <strain evidence="1">NM72_1-8</strain>
    </source>
</reference>
<protein>
    <submittedName>
        <fullName evidence="1">Uncharacterized protein</fullName>
    </submittedName>
</protein>
<gene>
    <name evidence="1" type="ORF">E5357_13045</name>
</gene>
<dbReference type="Proteomes" id="UP000307720">
    <property type="component" value="Unassembled WGS sequence"/>
</dbReference>
<name>A0AC61QXZ8_9FIRM</name>
<evidence type="ECO:0000313" key="1">
    <source>
        <dbReference type="EMBL" id="TGX97304.1"/>
    </source>
</evidence>
<accession>A0AC61QXZ8</accession>
<dbReference type="EMBL" id="SRZB01000034">
    <property type="protein sequence ID" value="TGX97304.1"/>
    <property type="molecule type" value="Genomic_DNA"/>
</dbReference>
<proteinExistence type="predicted"/>
<sequence>MKKKLFLIIIGIVLVGTVCIWLLTKNKPAGQMLADRLNEAVSHYTDMNIKDDKAYSLKVSDVQMLVTTYVPEYTVFGVSADAYTVRPCQMDETLTVEEQDLPICNFGYALLYDEKTDKFYNVKFEEKGRPAIPDFIKANELDTYKLELPDAGAVENISLKRNSDSPIVISSKDDVENILSILEETEPTAESGGIGTPVRVENIINADFISKENVICRLFLYEDGGKYFIEQTDNGVYTISKEDYDLIDKYIPYINYEP</sequence>